<feature type="region of interest" description="Disordered" evidence="1">
    <location>
        <begin position="231"/>
        <end position="252"/>
    </location>
</feature>
<gene>
    <name evidence="4" type="ORF">CAUS1442_LOCUS11433</name>
</gene>
<protein>
    <recommendedName>
        <fullName evidence="3">DUF1995 domain-containing protein</fullName>
    </recommendedName>
</protein>
<feature type="compositionally biased region" description="Basic and acidic residues" evidence="1">
    <location>
        <begin position="201"/>
        <end position="210"/>
    </location>
</feature>
<dbReference type="AlphaFoldDB" id="A0A7R9X0N2"/>
<evidence type="ECO:0000256" key="1">
    <source>
        <dbReference type="SAM" id="MobiDB-lite"/>
    </source>
</evidence>
<feature type="region of interest" description="Disordered" evidence="1">
    <location>
        <begin position="53"/>
        <end position="80"/>
    </location>
</feature>
<name>A0A7R9X0N2_9STRA</name>
<reference evidence="4" key="1">
    <citation type="submission" date="2021-01" db="EMBL/GenBank/DDBJ databases">
        <authorList>
            <person name="Corre E."/>
            <person name="Pelletier E."/>
            <person name="Niang G."/>
            <person name="Scheremetjew M."/>
            <person name="Finn R."/>
            <person name="Kale V."/>
            <person name="Holt S."/>
            <person name="Cochrane G."/>
            <person name="Meng A."/>
            <person name="Brown T."/>
            <person name="Cohen L."/>
        </authorList>
    </citation>
    <scope>NUCLEOTIDE SEQUENCE</scope>
    <source>
        <strain evidence="4">CCMP3328</strain>
    </source>
</reference>
<feature type="region of interest" description="Disordered" evidence="1">
    <location>
        <begin position="188"/>
        <end position="219"/>
    </location>
</feature>
<evidence type="ECO:0000256" key="2">
    <source>
        <dbReference type="SAM" id="SignalP"/>
    </source>
</evidence>
<feature type="domain" description="DUF1995" evidence="3">
    <location>
        <begin position="99"/>
        <end position="390"/>
    </location>
</feature>
<accession>A0A7R9X0N2</accession>
<feature type="signal peptide" evidence="2">
    <location>
        <begin position="1"/>
        <end position="32"/>
    </location>
</feature>
<dbReference type="Pfam" id="PF09353">
    <property type="entry name" value="DUF1995"/>
    <property type="match status" value="1"/>
</dbReference>
<dbReference type="InterPro" id="IPR018962">
    <property type="entry name" value="DUF1995"/>
</dbReference>
<feature type="chain" id="PRO_5030566198" description="DUF1995 domain-containing protein" evidence="2">
    <location>
        <begin position="33"/>
        <end position="419"/>
    </location>
</feature>
<proteinExistence type="predicted"/>
<evidence type="ECO:0000313" key="4">
    <source>
        <dbReference type="EMBL" id="CAD8339300.1"/>
    </source>
</evidence>
<sequence length="419" mass="45311">MTEVSRSANMVLFSMFTTMWMLLLLSLDAVTSFTLGPFTPSMLSTPTITRTALHSSSIPNSDNDNSDDNDDTPPSNLDSMRSMLESSWTAKSMGQVASDPQAAAEEAAMAIQNASNDGKNLSLVHLALPAYDITQGENLYDAVVAVEFCAAVAEELESQSLILVRDAETVKLVSSVFARKAGESGVGVGDKVQAQAQSQSQDKEDDKPESNEDVVSDASETDAFRKQLMAGWNTDGGDASDGNKAVPAPTPTDSGYRLASLFGKKSITQGPNMIQDILQAVQSNALPQSDEETIIVLCAVTREEMVAIRSLVGKYANARRFVLVNCFLDPLPKELLKAETVYSIMPLMAQATDRNVFKNSEETPPKIVVLRRYPRDWEVHVDIGNGFELADQRVAGGAAMGPPMEWVVGVVKRHLQLNA</sequence>
<organism evidence="4">
    <name type="scientific">Craspedostauros australis</name>
    <dbReference type="NCBI Taxonomy" id="1486917"/>
    <lineage>
        <taxon>Eukaryota</taxon>
        <taxon>Sar</taxon>
        <taxon>Stramenopiles</taxon>
        <taxon>Ochrophyta</taxon>
        <taxon>Bacillariophyta</taxon>
        <taxon>Bacillariophyceae</taxon>
        <taxon>Bacillariophycidae</taxon>
        <taxon>Naviculales</taxon>
        <taxon>Naviculaceae</taxon>
        <taxon>Craspedostauros</taxon>
    </lineage>
</organism>
<dbReference type="EMBL" id="HBEF01018543">
    <property type="protein sequence ID" value="CAD8339300.1"/>
    <property type="molecule type" value="Transcribed_RNA"/>
</dbReference>
<evidence type="ECO:0000259" key="3">
    <source>
        <dbReference type="Pfam" id="PF09353"/>
    </source>
</evidence>
<keyword evidence="2" id="KW-0732">Signal</keyword>